<keyword evidence="4" id="KW-1185">Reference proteome</keyword>
<evidence type="ECO:0000259" key="2">
    <source>
        <dbReference type="Pfam" id="PF12770"/>
    </source>
</evidence>
<dbReference type="Pfam" id="PF13176">
    <property type="entry name" value="TPR_7"/>
    <property type="match status" value="1"/>
</dbReference>
<feature type="repeat" description="TPR" evidence="1">
    <location>
        <begin position="155"/>
        <end position="188"/>
    </location>
</feature>
<gene>
    <name evidence="3" type="ORF">PEVE_00025785</name>
</gene>
<feature type="repeat" description="TPR" evidence="1">
    <location>
        <begin position="229"/>
        <end position="262"/>
    </location>
</feature>
<protein>
    <recommendedName>
        <fullName evidence="2">CHAT domain-containing protein</fullName>
    </recommendedName>
</protein>
<dbReference type="InterPro" id="IPR019734">
    <property type="entry name" value="TPR_rpt"/>
</dbReference>
<evidence type="ECO:0000256" key="1">
    <source>
        <dbReference type="PROSITE-ProRule" id="PRU00339"/>
    </source>
</evidence>
<dbReference type="Proteomes" id="UP001159427">
    <property type="component" value="Unassembled WGS sequence"/>
</dbReference>
<feature type="repeat" description="TPR" evidence="1">
    <location>
        <begin position="35"/>
        <end position="68"/>
    </location>
</feature>
<dbReference type="Gene3D" id="1.25.40.10">
    <property type="entry name" value="Tetratricopeptide repeat domain"/>
    <property type="match status" value="3"/>
</dbReference>
<reference evidence="3 4" key="1">
    <citation type="submission" date="2022-05" db="EMBL/GenBank/DDBJ databases">
        <authorList>
            <consortium name="Genoscope - CEA"/>
            <person name="William W."/>
        </authorList>
    </citation>
    <scope>NUCLEOTIDE SEQUENCE [LARGE SCALE GENOMIC DNA]</scope>
</reference>
<evidence type="ECO:0000313" key="3">
    <source>
        <dbReference type="EMBL" id="CAH3025342.1"/>
    </source>
</evidence>
<evidence type="ECO:0000313" key="4">
    <source>
        <dbReference type="Proteomes" id="UP001159427"/>
    </source>
</evidence>
<feature type="repeat" description="TPR" evidence="1">
    <location>
        <begin position="269"/>
        <end position="302"/>
    </location>
</feature>
<accession>A0ABN8M9Y2</accession>
<sequence length="862" mass="96972">MNEPVKLTEDNRHAIKFYKKLRVIYRDTGQRALEGEALFQLARLYKNEYDYNEAIELCTKAIRIAIETKEKRLERECYVKLGSIFQSLGVYVKSVEYHKQALGIAEETGDKEREVACYERLVGGFLSLGEKTKGKEYQEKALATAEKISGKEAKAKCYQNLGNSIRSVGEHIKAMECYEKALAIAEEISDDRTKAECYRNLGIVFESLGKHVKAKEYHEKGIAADKTEAHYYGNLGSSFQSISEYGKAIEYQEKALAIAEKIGDRRIKAACYGNIGRVLECRGEHVRATEYYQKALAIAEKIGDKDIEAAFCENLGIAFRNVGECAKAKDCLERAVVICREAGKVEKEITLHLLISLCMIEAGNIPKAEIHFLDCLCAVELLRSFVKDHDQLKISLLDRFGRYFRNISHLICLAGHPNLGLYTEETGRGRALAELITVQYPSKIEIITSPEQWVGIERIVKREHNCAFLYISYLEKFFKLWVIKAHKQLFFRKMNINDCFAGNGPESKVADVFGTEVFRDTFCLAPEQCEDRSWFPSNVDSEQTRKSSQGNSLTGCRLVEEDEDDQQPIPTLADGYKMIITPVTDLLDKTELIIVPDRLFFKVPFAALKDERGKYLSESFRIRIVPSLRTLKLIQDSLADYHSQTGALIVGDPEVGEVLYKGNLQQVSRLPFASEGAEMVGGLLGTKPLLGEQATKETVLQSIHSVSLIHFAANGDADRGEIVLAPPPGIDRKPQEEDYLLTMANISQVRLRAKLVVLSCCHTAQGQIKTEGVVGIARAFLGSGARSVLVALWAIQDEATKQFMGRFYEHLVDGESASESLHQAMKWMRENGFSKVQQWAPFLLVGDNVTLDFQKLRLVETY</sequence>
<proteinExistence type="predicted"/>
<organism evidence="3 4">
    <name type="scientific">Porites evermanni</name>
    <dbReference type="NCBI Taxonomy" id="104178"/>
    <lineage>
        <taxon>Eukaryota</taxon>
        <taxon>Metazoa</taxon>
        <taxon>Cnidaria</taxon>
        <taxon>Anthozoa</taxon>
        <taxon>Hexacorallia</taxon>
        <taxon>Scleractinia</taxon>
        <taxon>Fungiina</taxon>
        <taxon>Poritidae</taxon>
        <taxon>Porites</taxon>
    </lineage>
</organism>
<dbReference type="SMART" id="SM00028">
    <property type="entry name" value="TPR"/>
    <property type="match status" value="7"/>
</dbReference>
<dbReference type="PANTHER" id="PTHR10098">
    <property type="entry name" value="RAPSYN-RELATED"/>
    <property type="match status" value="1"/>
</dbReference>
<keyword evidence="1" id="KW-0802">TPR repeat</keyword>
<dbReference type="InterPro" id="IPR011990">
    <property type="entry name" value="TPR-like_helical_dom_sf"/>
</dbReference>
<dbReference type="Pfam" id="PF12770">
    <property type="entry name" value="CHAT"/>
    <property type="match status" value="1"/>
</dbReference>
<dbReference type="EMBL" id="CALNXI010000348">
    <property type="protein sequence ID" value="CAH3025342.1"/>
    <property type="molecule type" value="Genomic_DNA"/>
</dbReference>
<dbReference type="InterPro" id="IPR024983">
    <property type="entry name" value="CHAT_dom"/>
</dbReference>
<name>A0ABN8M9Y2_9CNID</name>
<dbReference type="Pfam" id="PF13181">
    <property type="entry name" value="TPR_8"/>
    <property type="match status" value="1"/>
</dbReference>
<dbReference type="SUPFAM" id="SSF48452">
    <property type="entry name" value="TPR-like"/>
    <property type="match status" value="2"/>
</dbReference>
<comment type="caution">
    <text evidence="3">The sequence shown here is derived from an EMBL/GenBank/DDBJ whole genome shotgun (WGS) entry which is preliminary data.</text>
</comment>
<dbReference type="PANTHER" id="PTHR10098:SF108">
    <property type="entry name" value="TETRATRICOPEPTIDE REPEAT PROTEIN 28"/>
    <property type="match status" value="1"/>
</dbReference>
<feature type="domain" description="CHAT" evidence="2">
    <location>
        <begin position="576"/>
        <end position="847"/>
    </location>
</feature>
<dbReference type="PROSITE" id="PS50005">
    <property type="entry name" value="TPR"/>
    <property type="match status" value="4"/>
</dbReference>
<dbReference type="Pfam" id="PF13424">
    <property type="entry name" value="TPR_12"/>
    <property type="match status" value="2"/>
</dbReference>